<comment type="cofactor">
    <cofactor evidence="2">
        <name>Mg(2+)</name>
        <dbReference type="ChEBI" id="CHEBI:18420"/>
    </cofactor>
</comment>
<dbReference type="InterPro" id="IPR015797">
    <property type="entry name" value="NUDIX_hydrolase-like_dom_sf"/>
</dbReference>
<evidence type="ECO:0000256" key="2">
    <source>
        <dbReference type="ARBA" id="ARBA00001946"/>
    </source>
</evidence>
<evidence type="ECO:0000259" key="7">
    <source>
        <dbReference type="PROSITE" id="PS51462"/>
    </source>
</evidence>
<feature type="domain" description="Nudix hydrolase" evidence="7">
    <location>
        <begin position="23"/>
        <end position="156"/>
    </location>
</feature>
<dbReference type="FunCoup" id="A0A6G9IC30">
    <property type="interactions" value="171"/>
</dbReference>
<dbReference type="InterPro" id="IPR045121">
    <property type="entry name" value="CoAse"/>
</dbReference>
<proteinExistence type="predicted"/>
<sequence>MKTKSDIISRLKSTKTKTTKVSLPKAAVFIPLVEVDQELHLLFQVRSYTLVWQPGDISFPGGKIEPSDSSPVAAACRETCEELGLSDEDLLVHGILPSFNAALGLEIFPVMGEILHPENIKINPDEVAEVFTVPVSWLLASPPQIAHMQSGSKPADDFPFNLLPNHPKEWRIRSSHAVYFYPYKQYIIWGLTAQILHAYLDVIRT</sequence>
<evidence type="ECO:0000256" key="1">
    <source>
        <dbReference type="ARBA" id="ARBA00001936"/>
    </source>
</evidence>
<dbReference type="GO" id="GO:0010945">
    <property type="term" value="F:coenzyme A diphosphatase activity"/>
    <property type="evidence" value="ECO:0007669"/>
    <property type="project" value="InterPro"/>
</dbReference>
<dbReference type="GO" id="GO:0046872">
    <property type="term" value="F:metal ion binding"/>
    <property type="evidence" value="ECO:0007669"/>
    <property type="project" value="UniProtKB-KW"/>
</dbReference>
<comment type="cofactor">
    <cofactor evidence="1">
        <name>Mn(2+)</name>
        <dbReference type="ChEBI" id="CHEBI:29035"/>
    </cofactor>
</comment>
<evidence type="ECO:0000313" key="8">
    <source>
        <dbReference type="EMBL" id="QIQ21788.1"/>
    </source>
</evidence>
<keyword evidence="4" id="KW-0378">Hydrolase</keyword>
<name>A0A6G9IC30_9GAMM</name>
<keyword evidence="6" id="KW-0464">Manganese</keyword>
<keyword evidence="9" id="KW-1185">Reference proteome</keyword>
<protein>
    <submittedName>
        <fullName evidence="8">CoA pyrophosphatase</fullName>
    </submittedName>
</protein>
<evidence type="ECO:0000256" key="3">
    <source>
        <dbReference type="ARBA" id="ARBA00022723"/>
    </source>
</evidence>
<gene>
    <name evidence="8" type="ORF">IPMB12_08900</name>
</gene>
<keyword evidence="3" id="KW-0479">Metal-binding</keyword>
<evidence type="ECO:0000256" key="4">
    <source>
        <dbReference type="ARBA" id="ARBA00022801"/>
    </source>
</evidence>
<dbReference type="InParanoid" id="A0A6G9IC30"/>
<dbReference type="SUPFAM" id="SSF55811">
    <property type="entry name" value="Nudix"/>
    <property type="match status" value="1"/>
</dbReference>
<organism evidence="8 9">
    <name type="scientific">Zophobihabitans entericus</name>
    <dbReference type="NCBI Taxonomy" id="1635327"/>
    <lineage>
        <taxon>Bacteria</taxon>
        <taxon>Pseudomonadati</taxon>
        <taxon>Pseudomonadota</taxon>
        <taxon>Gammaproteobacteria</taxon>
        <taxon>Orbales</taxon>
        <taxon>Orbaceae</taxon>
        <taxon>Zophobihabitans</taxon>
    </lineage>
</organism>
<evidence type="ECO:0000256" key="6">
    <source>
        <dbReference type="ARBA" id="ARBA00023211"/>
    </source>
</evidence>
<dbReference type="PROSITE" id="PS51462">
    <property type="entry name" value="NUDIX"/>
    <property type="match status" value="1"/>
</dbReference>
<dbReference type="Pfam" id="PF00293">
    <property type="entry name" value="NUDIX"/>
    <property type="match status" value="1"/>
</dbReference>
<dbReference type="AlphaFoldDB" id="A0A6G9IC30"/>
<dbReference type="EMBL" id="CP050253">
    <property type="protein sequence ID" value="QIQ21788.1"/>
    <property type="molecule type" value="Genomic_DNA"/>
</dbReference>
<dbReference type="Proteomes" id="UP000501168">
    <property type="component" value="Chromosome"/>
</dbReference>
<dbReference type="PANTHER" id="PTHR12992">
    <property type="entry name" value="NUDIX HYDROLASE"/>
    <property type="match status" value="1"/>
</dbReference>
<dbReference type="PANTHER" id="PTHR12992:SF11">
    <property type="entry name" value="MITOCHONDRIAL COENZYME A DIPHOSPHATASE NUDT8"/>
    <property type="match status" value="1"/>
</dbReference>
<evidence type="ECO:0000256" key="5">
    <source>
        <dbReference type="ARBA" id="ARBA00022842"/>
    </source>
</evidence>
<evidence type="ECO:0000313" key="9">
    <source>
        <dbReference type="Proteomes" id="UP000501168"/>
    </source>
</evidence>
<dbReference type="RefSeq" id="WP_166916940.1">
    <property type="nucleotide sequence ID" value="NZ_CP050253.1"/>
</dbReference>
<dbReference type="KEGG" id="orb:IPMB12_08900"/>
<reference evidence="8 9" key="1">
    <citation type="submission" date="2020-03" db="EMBL/GenBank/DDBJ databases">
        <title>Complete genome sequence of Orbus sp. IPMB12 (BCRC 80908).</title>
        <authorList>
            <person name="Lo W.-S."/>
            <person name="Chang T.-H."/>
            <person name="Kuo C.-H."/>
        </authorList>
    </citation>
    <scope>NUCLEOTIDE SEQUENCE [LARGE SCALE GENOMIC DNA]</scope>
    <source>
        <strain evidence="8 9">IPMB12</strain>
    </source>
</reference>
<dbReference type="CDD" id="cd03426">
    <property type="entry name" value="NUDIX_CoAse_Nudt7"/>
    <property type="match status" value="1"/>
</dbReference>
<dbReference type="InterPro" id="IPR000086">
    <property type="entry name" value="NUDIX_hydrolase_dom"/>
</dbReference>
<dbReference type="Gene3D" id="3.90.79.10">
    <property type="entry name" value="Nucleoside Triphosphate Pyrophosphohydrolase"/>
    <property type="match status" value="1"/>
</dbReference>
<accession>A0A6G9IC30</accession>
<keyword evidence="5" id="KW-0460">Magnesium</keyword>